<dbReference type="SUPFAM" id="SSF103473">
    <property type="entry name" value="MFS general substrate transporter"/>
    <property type="match status" value="1"/>
</dbReference>
<dbReference type="Pfam" id="PF05345">
    <property type="entry name" value="He_PIG"/>
    <property type="match status" value="1"/>
</dbReference>
<dbReference type="GO" id="GO:0016020">
    <property type="term" value="C:membrane"/>
    <property type="evidence" value="ECO:0007669"/>
    <property type="project" value="InterPro"/>
</dbReference>
<feature type="transmembrane region" description="Helical" evidence="1">
    <location>
        <begin position="96"/>
        <end position="114"/>
    </location>
</feature>
<evidence type="ECO:0000256" key="1">
    <source>
        <dbReference type="SAM" id="Phobius"/>
    </source>
</evidence>
<reference evidence="2 3" key="1">
    <citation type="submission" date="2018-05" db="EMBL/GenBank/DDBJ databases">
        <title>Kangiella spongicola genome sequence.</title>
        <authorList>
            <person name="Maclea K.S."/>
            <person name="Goen A.E."/>
            <person name="Kelley C."/>
            <person name="Underriner A."/>
            <person name="Silverwood T."/>
            <person name="Trachtenberg A.M."/>
        </authorList>
    </citation>
    <scope>NUCLEOTIDE SEQUENCE [LARGE SCALE GENOMIC DNA]</scope>
    <source>
        <strain evidence="2 3">ATCC BAA-2076</strain>
    </source>
</reference>
<dbReference type="OrthoDB" id="199378at2"/>
<keyword evidence="1" id="KW-0812">Transmembrane</keyword>
<protein>
    <submittedName>
        <fullName evidence="2">ATP translocase</fullName>
    </submittedName>
</protein>
<comment type="caution">
    <text evidence="2">The sequence shown here is derived from an EMBL/GenBank/DDBJ whole genome shotgun (WGS) entry which is preliminary data.</text>
</comment>
<feature type="transmembrane region" description="Helical" evidence="1">
    <location>
        <begin position="156"/>
        <end position="172"/>
    </location>
</feature>
<dbReference type="Proteomes" id="UP000247689">
    <property type="component" value="Unassembled WGS sequence"/>
</dbReference>
<dbReference type="EMBL" id="QICH01000001">
    <property type="protein sequence ID" value="PXF63735.1"/>
    <property type="molecule type" value="Genomic_DNA"/>
</dbReference>
<feature type="transmembrane region" description="Helical" evidence="1">
    <location>
        <begin position="238"/>
        <end position="254"/>
    </location>
</feature>
<dbReference type="InterPro" id="IPR036259">
    <property type="entry name" value="MFS_trans_sf"/>
</dbReference>
<dbReference type="InterPro" id="IPR013783">
    <property type="entry name" value="Ig-like_fold"/>
</dbReference>
<keyword evidence="3" id="KW-1185">Reference proteome</keyword>
<evidence type="ECO:0000313" key="2">
    <source>
        <dbReference type="EMBL" id="PXF63735.1"/>
    </source>
</evidence>
<dbReference type="GO" id="GO:0005509">
    <property type="term" value="F:calcium ion binding"/>
    <property type="evidence" value="ECO:0007669"/>
    <property type="project" value="InterPro"/>
</dbReference>
<dbReference type="InterPro" id="IPR015919">
    <property type="entry name" value="Cadherin-like_sf"/>
</dbReference>
<feature type="transmembrane region" description="Helical" evidence="1">
    <location>
        <begin position="120"/>
        <end position="144"/>
    </location>
</feature>
<sequence length="545" mass="61145">MGSRRQYSFIERCLSRFAWVRAGEGKAIMLMFLSLFLLMTSYYLLKVIRDPLILSDGSAELKSYTTAAQATILLLVIPLFNRFYYRYSRQQDKSLFLRRVLIFFVLNLAVFIAAERLSLPIGIAFYIWLGIYSVTVVALFWAFCADCFNAMSGKRLFAIIAIGGTSGAWVGAKLGGYLFPLVGVVGLMVLSALLLLALNLLSQLSYRAIPSGSRAQSSEPSLGANPAWWRGLSRFVHNRYLVLIALFVLLYNWVNSVGEYVLAKFVIAQSQQVATRGSYEEQLFMTEFYSDYIAWFTLIGLLLQVFVVARLFRWIGVGASIVILPTIMLINYSLIMFFPFFAVVKWALVAENSVNYSIQNTSRHALFLPVSREDKYLSKNAMDTFFYRFGDLMYGASVAVGVNLFGLGTFEFITFNALLAGLCCWTALAIRKRYKLQYGAVDEGSAPVLSAVLKPQTVAAGKRSVLTIAENTFIEPDAGDFIRYQVRAAKGQKLPAWCEFDPQRLTLSLTPPEGRPQKLKLELVASDFAGYEVSTPWKITIKTEP</sequence>
<dbReference type="AlphaFoldDB" id="A0A318D742"/>
<organism evidence="2 3">
    <name type="scientific">Kangiella spongicola</name>
    <dbReference type="NCBI Taxonomy" id="796379"/>
    <lineage>
        <taxon>Bacteria</taxon>
        <taxon>Pseudomonadati</taxon>
        <taxon>Pseudomonadota</taxon>
        <taxon>Gammaproteobacteria</taxon>
        <taxon>Kangiellales</taxon>
        <taxon>Kangiellaceae</taxon>
        <taxon>Kangiella</taxon>
    </lineage>
</organism>
<dbReference type="PANTHER" id="PTHR43596:SF1">
    <property type="entry name" value="ADP,ATP CARRIER PROTEIN"/>
    <property type="match status" value="1"/>
</dbReference>
<dbReference type="SUPFAM" id="SSF49313">
    <property type="entry name" value="Cadherin-like"/>
    <property type="match status" value="1"/>
</dbReference>
<feature type="transmembrane region" description="Helical" evidence="1">
    <location>
        <begin position="65"/>
        <end position="84"/>
    </location>
</feature>
<feature type="transmembrane region" description="Helical" evidence="1">
    <location>
        <begin position="319"/>
        <end position="342"/>
    </location>
</feature>
<evidence type="ECO:0000313" key="3">
    <source>
        <dbReference type="Proteomes" id="UP000247689"/>
    </source>
</evidence>
<name>A0A318D742_9GAMM</name>
<accession>A0A318D742</accession>
<feature type="transmembrane region" description="Helical" evidence="1">
    <location>
        <begin position="292"/>
        <end position="312"/>
    </location>
</feature>
<keyword evidence="1" id="KW-0472">Membrane</keyword>
<dbReference type="PANTHER" id="PTHR43596">
    <property type="entry name" value="ADP,ATP CARRIER PROTEIN"/>
    <property type="match status" value="1"/>
</dbReference>
<feature type="transmembrane region" description="Helical" evidence="1">
    <location>
        <begin position="27"/>
        <end position="45"/>
    </location>
</feature>
<feature type="transmembrane region" description="Helical" evidence="1">
    <location>
        <begin position="178"/>
        <end position="201"/>
    </location>
</feature>
<feature type="transmembrane region" description="Helical" evidence="1">
    <location>
        <begin position="412"/>
        <end position="430"/>
    </location>
</feature>
<keyword evidence="1" id="KW-1133">Transmembrane helix</keyword>
<proteinExistence type="predicted"/>
<dbReference type="Gene3D" id="2.60.40.10">
    <property type="entry name" value="Immunoglobulins"/>
    <property type="match status" value="1"/>
</dbReference>
<gene>
    <name evidence="2" type="ORF">DL796_00875</name>
</gene>